<dbReference type="OrthoDB" id="41240at2759"/>
<feature type="transmembrane region" description="Helical" evidence="8">
    <location>
        <begin position="47"/>
        <end position="64"/>
    </location>
</feature>
<dbReference type="Proteomes" id="UP000000759">
    <property type="component" value="Chromosome 10"/>
</dbReference>
<keyword evidence="2" id="KW-0813">Transport</keyword>
<reference evidence="9 10" key="1">
    <citation type="journal article" date="2008" name="Nature">
        <title>The Phaeodactylum genome reveals the evolutionary history of diatom genomes.</title>
        <authorList>
            <person name="Bowler C."/>
            <person name="Allen A.E."/>
            <person name="Badger J.H."/>
            <person name="Grimwood J."/>
            <person name="Jabbari K."/>
            <person name="Kuo A."/>
            <person name="Maheswari U."/>
            <person name="Martens C."/>
            <person name="Maumus F."/>
            <person name="Otillar R.P."/>
            <person name="Rayko E."/>
            <person name="Salamov A."/>
            <person name="Vandepoele K."/>
            <person name="Beszteri B."/>
            <person name="Gruber A."/>
            <person name="Heijde M."/>
            <person name="Katinka M."/>
            <person name="Mock T."/>
            <person name="Valentin K."/>
            <person name="Verret F."/>
            <person name="Berges J.A."/>
            <person name="Brownlee C."/>
            <person name="Cadoret J.P."/>
            <person name="Chiovitti A."/>
            <person name="Choi C.J."/>
            <person name="Coesel S."/>
            <person name="De Martino A."/>
            <person name="Detter J.C."/>
            <person name="Durkin C."/>
            <person name="Falciatore A."/>
            <person name="Fournet J."/>
            <person name="Haruta M."/>
            <person name="Huysman M.J."/>
            <person name="Jenkins B.D."/>
            <person name="Jiroutova K."/>
            <person name="Jorgensen R.E."/>
            <person name="Joubert Y."/>
            <person name="Kaplan A."/>
            <person name="Kroger N."/>
            <person name="Kroth P.G."/>
            <person name="La Roche J."/>
            <person name="Lindquist E."/>
            <person name="Lommer M."/>
            <person name="Martin-Jezequel V."/>
            <person name="Lopez P.J."/>
            <person name="Lucas S."/>
            <person name="Mangogna M."/>
            <person name="McGinnis K."/>
            <person name="Medlin L.K."/>
            <person name="Montsant A."/>
            <person name="Oudot-Le Secq M.P."/>
            <person name="Napoli C."/>
            <person name="Obornik M."/>
            <person name="Parker M.S."/>
            <person name="Petit J.L."/>
            <person name="Porcel B.M."/>
            <person name="Poulsen N."/>
            <person name="Robison M."/>
            <person name="Rychlewski L."/>
            <person name="Rynearson T.A."/>
            <person name="Schmutz J."/>
            <person name="Shapiro H."/>
            <person name="Siaut M."/>
            <person name="Stanley M."/>
            <person name="Sussman M.R."/>
            <person name="Taylor A.R."/>
            <person name="Vardi A."/>
            <person name="von Dassow P."/>
            <person name="Vyverman W."/>
            <person name="Willis A."/>
            <person name="Wyrwicz L.S."/>
            <person name="Rokhsar D.S."/>
            <person name="Weissenbach J."/>
            <person name="Armbrust E.V."/>
            <person name="Green B.R."/>
            <person name="Van de Peer Y."/>
            <person name="Grigoriev I.V."/>
        </authorList>
    </citation>
    <scope>NUCLEOTIDE SEQUENCE [LARGE SCALE GENOMIC DNA]</scope>
    <source>
        <strain evidence="9 10">CCAP 1055/1</strain>
    </source>
</reference>
<name>B7G1R6_PHATC</name>
<evidence type="ECO:0000256" key="7">
    <source>
        <dbReference type="ARBA" id="ARBA00023136"/>
    </source>
</evidence>
<dbReference type="Pfam" id="PF25539">
    <property type="entry name" value="Bestrophin_2"/>
    <property type="match status" value="1"/>
</dbReference>
<feature type="transmembrane region" description="Helical" evidence="8">
    <location>
        <begin position="76"/>
        <end position="93"/>
    </location>
</feature>
<evidence type="ECO:0008006" key="11">
    <source>
        <dbReference type="Google" id="ProtNLM"/>
    </source>
</evidence>
<dbReference type="PANTHER" id="PTHR33281:SF19">
    <property type="entry name" value="VOLTAGE-DEPENDENT ANION CHANNEL-FORMING PROTEIN YNEE"/>
    <property type="match status" value="1"/>
</dbReference>
<dbReference type="EMBL" id="CM000613">
    <property type="protein sequence ID" value="EEC47732.1"/>
    <property type="molecule type" value="Genomic_DNA"/>
</dbReference>
<dbReference type="AlphaFoldDB" id="B7G1R6"/>
<evidence type="ECO:0000256" key="6">
    <source>
        <dbReference type="ARBA" id="ARBA00023065"/>
    </source>
</evidence>
<evidence type="ECO:0000256" key="2">
    <source>
        <dbReference type="ARBA" id="ARBA00022448"/>
    </source>
</evidence>
<keyword evidence="10" id="KW-1185">Reference proteome</keyword>
<dbReference type="GO" id="GO:0005254">
    <property type="term" value="F:chloride channel activity"/>
    <property type="evidence" value="ECO:0007669"/>
    <property type="project" value="InterPro"/>
</dbReference>
<evidence type="ECO:0000313" key="9">
    <source>
        <dbReference type="EMBL" id="EEC47732.1"/>
    </source>
</evidence>
<dbReference type="InterPro" id="IPR044669">
    <property type="entry name" value="YneE/VCCN1/2-like"/>
</dbReference>
<dbReference type="PANTHER" id="PTHR33281">
    <property type="entry name" value="UPF0187 PROTEIN YNEE"/>
    <property type="match status" value="1"/>
</dbReference>
<proteinExistence type="predicted"/>
<dbReference type="PaxDb" id="2850-Phatr36581"/>
<keyword evidence="4 8" id="KW-0812">Transmembrane</keyword>
<organism evidence="9 10">
    <name type="scientific">Phaeodactylum tricornutum (strain CCAP 1055/1)</name>
    <dbReference type="NCBI Taxonomy" id="556484"/>
    <lineage>
        <taxon>Eukaryota</taxon>
        <taxon>Sar</taxon>
        <taxon>Stramenopiles</taxon>
        <taxon>Ochrophyta</taxon>
        <taxon>Bacillariophyta</taxon>
        <taxon>Bacillariophyceae</taxon>
        <taxon>Bacillariophycidae</taxon>
        <taxon>Naviculales</taxon>
        <taxon>Phaeodactylaceae</taxon>
        <taxon>Phaeodactylum</taxon>
    </lineage>
</organism>
<gene>
    <name evidence="9" type="ORF">PHATRDRAFT_36581</name>
</gene>
<sequence>MITCFGKTVAPMGFFGAAKKQTDEHMTSYGSHISVIFQVWGSKWPTVFPYCLFNVCVMVILSFVDSHFDGKYSVDVSTQGHGFLTLVVAFLLVSRVNTGLTRYESARDSIGVMYRECRELVQNVCVFTELVQRGAHHDRSQWEDGMRVPIRMAYLLRKTICSQAGRLAEPMAISHENKLLTFAHCFEVFLITYGFMGLEVVAMDLDNPFGDDPNDFDNSALACTAYEDTYLTILDIDGDEWMNKLRFRVHGQEGDCPFPDEKTSLLSSTV</sequence>
<dbReference type="KEGG" id="pti:PHATRDRAFT_36581"/>
<keyword evidence="7 8" id="KW-0472">Membrane</keyword>
<comment type="subcellular location">
    <subcellularLocation>
        <location evidence="1">Cell membrane</location>
        <topology evidence="1">Multi-pass membrane protein</topology>
    </subcellularLocation>
</comment>
<keyword evidence="3" id="KW-1003">Cell membrane</keyword>
<evidence type="ECO:0000256" key="5">
    <source>
        <dbReference type="ARBA" id="ARBA00022989"/>
    </source>
</evidence>
<accession>B7G1R6</accession>
<keyword evidence="6" id="KW-0406">Ion transport</keyword>
<evidence type="ECO:0000256" key="4">
    <source>
        <dbReference type="ARBA" id="ARBA00022692"/>
    </source>
</evidence>
<evidence type="ECO:0000313" key="10">
    <source>
        <dbReference type="Proteomes" id="UP000000759"/>
    </source>
</evidence>
<dbReference type="RefSeq" id="XP_002181080.1">
    <property type="nucleotide sequence ID" value="XM_002181044.1"/>
</dbReference>
<evidence type="ECO:0000256" key="8">
    <source>
        <dbReference type="SAM" id="Phobius"/>
    </source>
</evidence>
<dbReference type="GeneID" id="7201860"/>
<protein>
    <recommendedName>
        <fullName evidence="11">Bestrophin homolog</fullName>
    </recommendedName>
</protein>
<dbReference type="GO" id="GO:0005886">
    <property type="term" value="C:plasma membrane"/>
    <property type="evidence" value="ECO:0007669"/>
    <property type="project" value="UniProtKB-SubCell"/>
</dbReference>
<dbReference type="InParanoid" id="B7G1R6"/>
<reference evidence="10" key="2">
    <citation type="submission" date="2008-08" db="EMBL/GenBank/DDBJ databases">
        <authorList>
            <consortium name="Diatom Consortium"/>
            <person name="Grigoriev I."/>
            <person name="Grimwood J."/>
            <person name="Kuo A."/>
            <person name="Otillar R.P."/>
            <person name="Salamov A."/>
            <person name="Detter J.C."/>
            <person name="Lindquist E."/>
            <person name="Shapiro H."/>
            <person name="Lucas S."/>
            <person name="Glavina del Rio T."/>
            <person name="Pitluck S."/>
            <person name="Rokhsar D."/>
            <person name="Bowler C."/>
        </authorList>
    </citation>
    <scope>GENOME REANNOTATION</scope>
    <source>
        <strain evidence="10">CCAP 1055/1</strain>
    </source>
</reference>
<keyword evidence="5 8" id="KW-1133">Transmembrane helix</keyword>
<evidence type="ECO:0000256" key="3">
    <source>
        <dbReference type="ARBA" id="ARBA00022475"/>
    </source>
</evidence>
<evidence type="ECO:0000256" key="1">
    <source>
        <dbReference type="ARBA" id="ARBA00004651"/>
    </source>
</evidence>